<keyword evidence="11" id="KW-1185">Reference proteome</keyword>
<dbReference type="EMBL" id="JBHSSD010000060">
    <property type="protein sequence ID" value="MFC6165834.1"/>
    <property type="molecule type" value="Genomic_DNA"/>
</dbReference>
<evidence type="ECO:0000256" key="2">
    <source>
        <dbReference type="ARBA" id="ARBA00005170"/>
    </source>
</evidence>
<dbReference type="EC" id="4.1.1.5" evidence="4 9"/>
<evidence type="ECO:0000256" key="6">
    <source>
        <dbReference type="ARBA" id="ARBA00022793"/>
    </source>
</evidence>
<gene>
    <name evidence="10" type="ORF">ACFP3T_14280</name>
</gene>
<evidence type="ECO:0000313" key="11">
    <source>
        <dbReference type="Proteomes" id="UP001596253"/>
    </source>
</evidence>
<evidence type="ECO:0000256" key="5">
    <source>
        <dbReference type="ARBA" id="ARBA00020164"/>
    </source>
</evidence>
<dbReference type="CDD" id="cd17299">
    <property type="entry name" value="acetolactate_decarboxylase"/>
    <property type="match status" value="1"/>
</dbReference>
<keyword evidence="7 9" id="KW-0005">Acetoin biosynthesis</keyword>
<dbReference type="InterPro" id="IPR005128">
    <property type="entry name" value="Acetolactate_a_deCO2ase"/>
</dbReference>
<protein>
    <recommendedName>
        <fullName evidence="5 9">Alpha-acetolactate decarboxylase</fullName>
        <ecNumber evidence="4 9">4.1.1.5</ecNumber>
    </recommendedName>
</protein>
<dbReference type="SUPFAM" id="SSF117856">
    <property type="entry name" value="AF0104/ALDC/Ptd012-like"/>
    <property type="match status" value="1"/>
</dbReference>
<reference evidence="11" key="1">
    <citation type="journal article" date="2019" name="Int. J. Syst. Evol. Microbiol.">
        <title>The Global Catalogue of Microorganisms (GCM) 10K type strain sequencing project: providing services to taxonomists for standard genome sequencing and annotation.</title>
        <authorList>
            <consortium name="The Broad Institute Genomics Platform"/>
            <consortium name="The Broad Institute Genome Sequencing Center for Infectious Disease"/>
            <person name="Wu L."/>
            <person name="Ma J."/>
        </authorList>
    </citation>
    <scope>NUCLEOTIDE SEQUENCE [LARGE SCALE GENOMIC DNA]</scope>
    <source>
        <strain evidence="11">CCM 8932</strain>
    </source>
</reference>
<dbReference type="Proteomes" id="UP001596253">
    <property type="component" value="Unassembled WGS sequence"/>
</dbReference>
<evidence type="ECO:0000256" key="4">
    <source>
        <dbReference type="ARBA" id="ARBA00013204"/>
    </source>
</evidence>
<comment type="similarity">
    <text evidence="3 9">Belongs to the alpha-acetolactate decarboxylase family.</text>
</comment>
<dbReference type="PIRSF" id="PIRSF001332">
    <property type="entry name" value="Acetolac_decarb"/>
    <property type="match status" value="1"/>
</dbReference>
<name>A0ABW1R9J2_9LACO</name>
<comment type="pathway">
    <text evidence="2 9">Polyol metabolism; (R,R)-butane-2,3-diol biosynthesis; (R,R)-butane-2,3-diol from pyruvate: step 2/3.</text>
</comment>
<evidence type="ECO:0000313" key="10">
    <source>
        <dbReference type="EMBL" id="MFC6165834.1"/>
    </source>
</evidence>
<dbReference type="Pfam" id="PF03306">
    <property type="entry name" value="AAL_decarboxy"/>
    <property type="match status" value="1"/>
</dbReference>
<organism evidence="10 11">
    <name type="scientific">Lactiplantibacillus dongliensis</name>
    <dbReference type="NCBI Taxonomy" id="2559919"/>
    <lineage>
        <taxon>Bacteria</taxon>
        <taxon>Bacillati</taxon>
        <taxon>Bacillota</taxon>
        <taxon>Bacilli</taxon>
        <taxon>Lactobacillales</taxon>
        <taxon>Lactobacillaceae</taxon>
        <taxon>Lactiplantibacillus</taxon>
    </lineage>
</organism>
<evidence type="ECO:0000256" key="3">
    <source>
        <dbReference type="ARBA" id="ARBA00007106"/>
    </source>
</evidence>
<keyword evidence="6 9" id="KW-0210">Decarboxylase</keyword>
<dbReference type="PANTHER" id="PTHR35524:SF1">
    <property type="entry name" value="ALPHA-ACETOLACTATE DECARBOXYLASE"/>
    <property type="match status" value="1"/>
</dbReference>
<evidence type="ECO:0000256" key="1">
    <source>
        <dbReference type="ARBA" id="ARBA00001784"/>
    </source>
</evidence>
<dbReference type="Gene3D" id="3.30.1330.80">
    <property type="entry name" value="Hypothetical protein, similar to alpha- acetolactate decarboxylase, domain 2"/>
    <property type="match status" value="2"/>
</dbReference>
<accession>A0ABW1R9J2</accession>
<evidence type="ECO:0000256" key="8">
    <source>
        <dbReference type="ARBA" id="ARBA00023239"/>
    </source>
</evidence>
<comment type="catalytic activity">
    <reaction evidence="1 9">
        <text>(2S)-2-acetolactate + H(+) = (R)-acetoin + CO2</text>
        <dbReference type="Rhea" id="RHEA:21580"/>
        <dbReference type="ChEBI" id="CHEBI:15378"/>
        <dbReference type="ChEBI" id="CHEBI:15686"/>
        <dbReference type="ChEBI" id="CHEBI:16526"/>
        <dbReference type="ChEBI" id="CHEBI:58476"/>
        <dbReference type="EC" id="4.1.1.5"/>
    </reaction>
</comment>
<comment type="caution">
    <text evidence="10">The sequence shown here is derived from an EMBL/GenBank/DDBJ whole genome shotgun (WGS) entry which is preliminary data.</text>
</comment>
<sequence length="215" mass="23408">MATTLYQHSTVAALKAGVVAGNQTLAQLLTHGDTGIGAADQLAGDVTVLDGQAYQSQANGKTKALAGTVKVPFAMVHTDEPTIEQTFENVDQHVFEQQLLSLYPYQNVLVALRVTGTFSTMQLAVNRAAAVTDQTAQRQFEAHNVTGTLVGYYVPSFYHGVTQTGFHLHFLNDEHRFGGHVSGYRIDTGVVQLQALNALQIVTPTHDQQFLNRRQ</sequence>
<dbReference type="PANTHER" id="PTHR35524">
    <property type="entry name" value="ALPHA-ACETOLACTATE DECARBOXYLASE"/>
    <property type="match status" value="1"/>
</dbReference>
<evidence type="ECO:0000256" key="9">
    <source>
        <dbReference type="PIRNR" id="PIRNR001332"/>
    </source>
</evidence>
<proteinExistence type="inferred from homology"/>
<evidence type="ECO:0000256" key="7">
    <source>
        <dbReference type="ARBA" id="ARBA00023061"/>
    </source>
</evidence>
<dbReference type="RefSeq" id="WP_137640463.1">
    <property type="nucleotide sequence ID" value="NZ_BJDK01000020.1"/>
</dbReference>
<keyword evidence="8 9" id="KW-0456">Lyase</keyword>